<evidence type="ECO:0000256" key="7">
    <source>
        <dbReference type="SAM" id="Phobius"/>
    </source>
</evidence>
<accession>A0A6U5YYA8</accession>
<dbReference type="SUPFAM" id="SSF103473">
    <property type="entry name" value="MFS general substrate transporter"/>
    <property type="match status" value="1"/>
</dbReference>
<dbReference type="GO" id="GO:0022857">
    <property type="term" value="F:transmembrane transporter activity"/>
    <property type="evidence" value="ECO:0007669"/>
    <property type="project" value="InterPro"/>
</dbReference>
<evidence type="ECO:0000256" key="4">
    <source>
        <dbReference type="ARBA" id="ARBA00022989"/>
    </source>
</evidence>
<feature type="transmembrane region" description="Helical" evidence="7">
    <location>
        <begin position="151"/>
        <end position="169"/>
    </location>
</feature>
<feature type="transmembrane region" description="Helical" evidence="7">
    <location>
        <begin position="73"/>
        <end position="99"/>
    </location>
</feature>
<comment type="subcellular location">
    <subcellularLocation>
        <location evidence="1">Membrane</location>
        <topology evidence="1">Multi-pass membrane protein</topology>
    </subcellularLocation>
</comment>
<feature type="transmembrane region" description="Helical" evidence="7">
    <location>
        <begin position="119"/>
        <end position="139"/>
    </location>
</feature>
<feature type="transmembrane region" description="Helical" evidence="7">
    <location>
        <begin position="244"/>
        <end position="264"/>
    </location>
</feature>
<evidence type="ECO:0000256" key="3">
    <source>
        <dbReference type="ARBA" id="ARBA00022692"/>
    </source>
</evidence>
<organism evidence="9">
    <name type="scientific">Guillardia theta</name>
    <name type="common">Cryptophyte</name>
    <name type="synonym">Cryptomonas phi</name>
    <dbReference type="NCBI Taxonomy" id="55529"/>
    <lineage>
        <taxon>Eukaryota</taxon>
        <taxon>Cryptophyceae</taxon>
        <taxon>Pyrenomonadales</taxon>
        <taxon>Geminigeraceae</taxon>
        <taxon>Guillardia</taxon>
    </lineage>
</organism>
<reference evidence="9" key="1">
    <citation type="submission" date="2021-01" db="EMBL/GenBank/DDBJ databases">
        <authorList>
            <person name="Corre E."/>
            <person name="Pelletier E."/>
            <person name="Niang G."/>
            <person name="Scheremetjew M."/>
            <person name="Finn R."/>
            <person name="Kale V."/>
            <person name="Holt S."/>
            <person name="Cochrane G."/>
            <person name="Meng A."/>
            <person name="Brown T."/>
            <person name="Cohen L."/>
        </authorList>
    </citation>
    <scope>NUCLEOTIDE SEQUENCE</scope>
    <source>
        <strain evidence="9">CCMP 2712</strain>
    </source>
</reference>
<feature type="transmembrane region" description="Helical" evidence="7">
    <location>
        <begin position="181"/>
        <end position="209"/>
    </location>
</feature>
<keyword evidence="4 7" id="KW-1133">Transmembrane helix</keyword>
<name>A0A6U5YYA8_GUITH</name>
<feature type="region of interest" description="Disordered" evidence="6">
    <location>
        <begin position="296"/>
        <end position="320"/>
    </location>
</feature>
<dbReference type="InterPro" id="IPR011701">
    <property type="entry name" value="MFS"/>
</dbReference>
<evidence type="ECO:0000313" key="8">
    <source>
        <dbReference type="EMBL" id="CAE2292034.1"/>
    </source>
</evidence>
<feature type="compositionally biased region" description="Basic and acidic residues" evidence="6">
    <location>
        <begin position="298"/>
        <end position="311"/>
    </location>
</feature>
<dbReference type="PANTHER" id="PTHR43385">
    <property type="entry name" value="RIBOFLAVIN TRANSPORTER RIBJ"/>
    <property type="match status" value="1"/>
</dbReference>
<evidence type="ECO:0000256" key="6">
    <source>
        <dbReference type="SAM" id="MobiDB-lite"/>
    </source>
</evidence>
<dbReference type="GO" id="GO:0016020">
    <property type="term" value="C:membrane"/>
    <property type="evidence" value="ECO:0007669"/>
    <property type="project" value="UniProtKB-SubCell"/>
</dbReference>
<proteinExistence type="predicted"/>
<keyword evidence="5 7" id="KW-0472">Membrane</keyword>
<evidence type="ECO:0008006" key="10">
    <source>
        <dbReference type="Google" id="ProtNLM"/>
    </source>
</evidence>
<evidence type="ECO:0000256" key="2">
    <source>
        <dbReference type="ARBA" id="ARBA00022448"/>
    </source>
</evidence>
<dbReference type="InterPro" id="IPR052983">
    <property type="entry name" value="MFS_Riboflavin_Transporter"/>
</dbReference>
<evidence type="ECO:0000313" key="9">
    <source>
        <dbReference type="EMBL" id="CAE2292035.1"/>
    </source>
</evidence>
<dbReference type="Pfam" id="PF07690">
    <property type="entry name" value="MFS_1"/>
    <property type="match status" value="1"/>
</dbReference>
<dbReference type="PANTHER" id="PTHR43385:SF1">
    <property type="entry name" value="RIBOFLAVIN TRANSPORTER RIBJ"/>
    <property type="match status" value="1"/>
</dbReference>
<keyword evidence="2" id="KW-0813">Transport</keyword>
<protein>
    <recommendedName>
        <fullName evidence="10">Major facilitator superfamily (MFS) profile domain-containing protein</fullName>
    </recommendedName>
</protein>
<dbReference type="EMBL" id="HBKN01014851">
    <property type="protein sequence ID" value="CAE2292034.1"/>
    <property type="molecule type" value="Transcribed_RNA"/>
</dbReference>
<dbReference type="InterPro" id="IPR036259">
    <property type="entry name" value="MFS_trans_sf"/>
</dbReference>
<keyword evidence="3 7" id="KW-0812">Transmembrane</keyword>
<evidence type="ECO:0000256" key="1">
    <source>
        <dbReference type="ARBA" id="ARBA00004141"/>
    </source>
</evidence>
<gene>
    <name evidence="8" type="ORF">GTHE00462_LOCUS11560</name>
    <name evidence="9" type="ORF">GTHE00462_LOCUS11561</name>
</gene>
<dbReference type="EMBL" id="HBKN01014852">
    <property type="protein sequence ID" value="CAE2292035.1"/>
    <property type="molecule type" value="Transcribed_RNA"/>
</dbReference>
<evidence type="ECO:0000256" key="5">
    <source>
        <dbReference type="ARBA" id="ARBA00023136"/>
    </source>
</evidence>
<dbReference type="Gene3D" id="1.20.1250.20">
    <property type="entry name" value="MFS general substrate transporter like domains"/>
    <property type="match status" value="2"/>
</dbReference>
<dbReference type="AlphaFoldDB" id="A0A6U5YYA8"/>
<feature type="transmembrane region" description="Helical" evidence="7">
    <location>
        <begin position="372"/>
        <end position="391"/>
    </location>
</feature>
<sequence length="522" mass="57937">MSSAKHTVVIHTEPENYQTFGAFQADAHQPLSPQVSEYDSSHHVRSYQMAGNAEQHHQVIRSKKESMKDSMKAWYCCVEPQYIAVISSLVASSAAAFGIPKVLAFSFPGWRISLNLTRTTLSALFSVGNLCGAFFQPYIGKNVDKWGPKHSLVVMLLFICGPFYAPIIAQEIFFPPLRMAIMVLAIFGIRVLQAGIDTAGNVLINHWFLKQRGRVSSIRQIFYVCLQDLVLVQIVQNLDDWRATSHLSVAVCFVAMSWIFIFAINTPEEIGMKPDGKWVESTGIEYESLLDGKQVEASSDRSKEPKPEKQEASSSPSFSCSEAMQTSSFWLLLTNNVFYCIVGPTTTLFLLDIVMDTVGDAKLKQINLAQCVYIPHFILAVLVGTASGWMIDYGVEIRYILAFSSFCLALSTYISTEISSPSTAILFGIIRGCVGGTRQSVKQTVWANYYGREHLGEITGISRTCEMLGMSLGPLFLGVSREHFGEYRTGCYAMSALCWFQGWAMLFLKKPVHPSSLAEPAA</sequence>